<keyword evidence="2" id="KW-1185">Reference proteome</keyword>
<evidence type="ECO:0000313" key="1">
    <source>
        <dbReference type="EMBL" id="BDT05076.1"/>
    </source>
</evidence>
<proteinExistence type="predicted"/>
<dbReference type="Pfam" id="PF03837">
    <property type="entry name" value="RecT"/>
    <property type="match status" value="1"/>
</dbReference>
<organism evidence="1 2">
    <name type="scientific">Spiroplasma ixodetis</name>
    <dbReference type="NCBI Taxonomy" id="2141"/>
    <lineage>
        <taxon>Bacteria</taxon>
        <taxon>Bacillati</taxon>
        <taxon>Mycoplasmatota</taxon>
        <taxon>Mollicutes</taxon>
        <taxon>Entomoplasmatales</taxon>
        <taxon>Spiroplasmataceae</taxon>
        <taxon>Spiroplasma</taxon>
    </lineage>
</organism>
<sequence length="268" mass="31387">MANELLVKNINNGNVEKFIRQKGIVNNLEIQKFKSNVLAISNQYGLDKAYPDTIINSCYQAVLLNLPLEKNFGYCYIVPYWDSNTKVNNAQFQMGYKGYIQLALRSQQYKEINVSDVRLTEIKKVDRLKGIEFNWIQDDLERLKQPIIGYVAYFQLVNGFEKTLYMSKEQIEKHFLKYSKTYAKNKEFIVSDFDSMALKTVLTQLLRKWGIMSTEMQIAYESDQAIITETEKIYIDNPNTNNVIENNTNFQQLEENINKLDNLVFKNE</sequence>
<dbReference type="Proteomes" id="UP001163387">
    <property type="component" value="Chromosome"/>
</dbReference>
<gene>
    <name evidence="1" type="ORF">SHM_27220</name>
</gene>
<accession>A0ABM8BZ92</accession>
<dbReference type="RefSeq" id="WP_281748646.1">
    <property type="nucleotide sequence ID" value="NZ_AP026933.1"/>
</dbReference>
<dbReference type="InterPro" id="IPR004590">
    <property type="entry name" value="ssDNA_annealing_RecT"/>
</dbReference>
<dbReference type="InterPro" id="IPR018330">
    <property type="entry name" value="RecT_fam"/>
</dbReference>
<dbReference type="NCBIfam" id="TIGR00616">
    <property type="entry name" value="rect"/>
    <property type="match status" value="1"/>
</dbReference>
<evidence type="ECO:0000313" key="2">
    <source>
        <dbReference type="Proteomes" id="UP001163387"/>
    </source>
</evidence>
<protein>
    <recommendedName>
        <fullName evidence="3">Recombinase RecT</fullName>
    </recommendedName>
</protein>
<reference evidence="1 2" key="1">
    <citation type="journal article" date="2022" name="Front. Microbiol.">
        <title>Male-killing mechanisms vary between Spiroplasma species.</title>
        <authorList>
            <person name="Arai H."/>
            <person name="Inoue M."/>
            <person name="Kageyama D."/>
        </authorList>
    </citation>
    <scope>NUCLEOTIDE SEQUENCE [LARGE SCALE GENOMIC DNA]</scope>
    <source>
        <strain evidence="2">sHm</strain>
    </source>
</reference>
<evidence type="ECO:0008006" key="3">
    <source>
        <dbReference type="Google" id="ProtNLM"/>
    </source>
</evidence>
<name>A0ABM8BZ92_9MOLU</name>
<dbReference type="EMBL" id="AP026933">
    <property type="protein sequence ID" value="BDT05076.1"/>
    <property type="molecule type" value="Genomic_DNA"/>
</dbReference>